<evidence type="ECO:0008006" key="17">
    <source>
        <dbReference type="Google" id="ProtNLM"/>
    </source>
</evidence>
<evidence type="ECO:0000256" key="10">
    <source>
        <dbReference type="ARBA" id="ARBA00023049"/>
    </source>
</evidence>
<evidence type="ECO:0000256" key="1">
    <source>
        <dbReference type="ARBA" id="ARBA00001947"/>
    </source>
</evidence>
<evidence type="ECO:0000256" key="8">
    <source>
        <dbReference type="ARBA" id="ARBA00022833"/>
    </source>
</evidence>
<dbReference type="GO" id="GO:0046872">
    <property type="term" value="F:metal ion binding"/>
    <property type="evidence" value="ECO:0007669"/>
    <property type="project" value="UniProtKB-KW"/>
</dbReference>
<keyword evidence="8" id="KW-0862">Zinc</keyword>
<evidence type="ECO:0000259" key="14">
    <source>
        <dbReference type="Pfam" id="PF13453"/>
    </source>
</evidence>
<dbReference type="GO" id="GO:0006508">
    <property type="term" value="P:proteolysis"/>
    <property type="evidence" value="ECO:0007669"/>
    <property type="project" value="UniProtKB-KW"/>
</dbReference>
<dbReference type="GO" id="GO:0005886">
    <property type="term" value="C:plasma membrane"/>
    <property type="evidence" value="ECO:0007669"/>
    <property type="project" value="UniProtKB-SubCell"/>
</dbReference>
<evidence type="ECO:0000259" key="13">
    <source>
        <dbReference type="Pfam" id="PF01435"/>
    </source>
</evidence>
<reference evidence="15 16" key="1">
    <citation type="submission" date="2018-05" db="EMBL/GenBank/DDBJ databases">
        <title>A metagenomic window into the 2 km-deep terrestrial subsurface aquifer revealed taxonomically and functionally diverse microbial community comprising novel uncultured bacterial lineages.</title>
        <authorList>
            <person name="Kadnikov V.V."/>
            <person name="Mardanov A.V."/>
            <person name="Beletsky A.V."/>
            <person name="Banks D."/>
            <person name="Pimenov N.V."/>
            <person name="Frank Y.A."/>
            <person name="Karnachuk O.V."/>
            <person name="Ravin N.V."/>
        </authorList>
    </citation>
    <scope>NUCLEOTIDE SEQUENCE [LARGE SCALE GENOMIC DNA]</scope>
    <source>
        <strain evidence="15">BY</strain>
    </source>
</reference>
<evidence type="ECO:0000256" key="7">
    <source>
        <dbReference type="ARBA" id="ARBA00022801"/>
    </source>
</evidence>
<evidence type="ECO:0000256" key="3">
    <source>
        <dbReference type="ARBA" id="ARBA00022475"/>
    </source>
</evidence>
<evidence type="ECO:0000256" key="9">
    <source>
        <dbReference type="ARBA" id="ARBA00022989"/>
    </source>
</evidence>
<protein>
    <recommendedName>
        <fullName evidence="17">Peptidase M48 domain-containing protein</fullName>
    </recommendedName>
</protein>
<dbReference type="InterPro" id="IPR001915">
    <property type="entry name" value="Peptidase_M48"/>
</dbReference>
<dbReference type="InterPro" id="IPR050083">
    <property type="entry name" value="HtpX_protease"/>
</dbReference>
<comment type="subcellular location">
    <subcellularLocation>
        <location evidence="2">Cell membrane</location>
        <topology evidence="2">Multi-pass membrane protein</topology>
    </subcellularLocation>
</comment>
<dbReference type="Pfam" id="PF13453">
    <property type="entry name" value="Zn_ribbon_TFIIB"/>
    <property type="match status" value="1"/>
</dbReference>
<keyword evidence="9 12" id="KW-1133">Transmembrane helix</keyword>
<feature type="transmembrane region" description="Helical" evidence="12">
    <location>
        <begin position="174"/>
        <end position="193"/>
    </location>
</feature>
<dbReference type="Gene3D" id="3.30.2010.10">
    <property type="entry name" value="Metalloproteases ('zincins'), catalytic domain"/>
    <property type="match status" value="1"/>
</dbReference>
<keyword evidence="3" id="KW-1003">Cell membrane</keyword>
<dbReference type="Proteomes" id="UP000262583">
    <property type="component" value="Chromosome"/>
</dbReference>
<sequence length="456" mass="50920">MLLRLYGFSFGELPVLQGSALTAFGIGSLLVAAQYRFARRHALPHILEMIRAHPPDPTDSYHVRFRNVVEEMRLAAGVPVQIQPVISSLVSVNAFAATDQLHGAVVGVTEGLLGKLDREQLQCVVAHEIAHLRSGDATLTTLICSMIVPFVTLYEKARASRENLQNTRSRAGGSIGLGEAYLFLVVFILRLLATLVERRRELRADAEAVELTRNPVALAEAIWIVTRENHFVCDDMIGNAYAPIFIADPTAGPDGGRDGFLAELFTTHPPLGRRLAPLLEMAGINMPELLDRLEHKTSLRQKVYGAVKEDLPTDLIQEPLGGELNAQVGSCPECGISLEPDRWAGVLIASCPHCHGRLVEDAKMVRVLTRATWRANTISPEEAEEFFRKNYLRSKSPEFSDPRPKHLCPLCKQTMTRNYFSYQFNIIVDRCFVCDVTWFDANELEMLYQLQHVIHE</sequence>
<keyword evidence="10" id="KW-0482">Metalloprotease</keyword>
<evidence type="ECO:0000313" key="15">
    <source>
        <dbReference type="EMBL" id="AXA35203.1"/>
    </source>
</evidence>
<proteinExistence type="predicted"/>
<evidence type="ECO:0000256" key="12">
    <source>
        <dbReference type="SAM" id="Phobius"/>
    </source>
</evidence>
<dbReference type="PANTHER" id="PTHR43221">
    <property type="entry name" value="PROTEASE HTPX"/>
    <property type="match status" value="1"/>
</dbReference>
<evidence type="ECO:0000256" key="6">
    <source>
        <dbReference type="ARBA" id="ARBA00022723"/>
    </source>
</evidence>
<dbReference type="InterPro" id="IPR027392">
    <property type="entry name" value="TF_Znf"/>
</dbReference>
<keyword evidence="4" id="KW-0645">Protease</keyword>
<dbReference type="EMBL" id="CP030759">
    <property type="protein sequence ID" value="AXA35203.1"/>
    <property type="molecule type" value="Genomic_DNA"/>
</dbReference>
<comment type="cofactor">
    <cofactor evidence="1">
        <name>Zn(2+)</name>
        <dbReference type="ChEBI" id="CHEBI:29105"/>
    </cofactor>
</comment>
<evidence type="ECO:0000256" key="4">
    <source>
        <dbReference type="ARBA" id="ARBA00022670"/>
    </source>
</evidence>
<feature type="domain" description="Peptidase M48" evidence="13">
    <location>
        <begin position="66"/>
        <end position="281"/>
    </location>
</feature>
<keyword evidence="11 12" id="KW-0472">Membrane</keyword>
<evidence type="ECO:0000256" key="2">
    <source>
        <dbReference type="ARBA" id="ARBA00004651"/>
    </source>
</evidence>
<keyword evidence="7" id="KW-0378">Hydrolase</keyword>
<organism evidence="15 16">
    <name type="scientific">Sumerlaea chitinivorans</name>
    <dbReference type="NCBI Taxonomy" id="2250252"/>
    <lineage>
        <taxon>Bacteria</taxon>
        <taxon>Candidatus Sumerlaeota</taxon>
        <taxon>Candidatus Sumerlaeia</taxon>
        <taxon>Candidatus Sumerlaeales</taxon>
        <taxon>Candidatus Sumerlaeaceae</taxon>
        <taxon>Candidatus Sumerlaea</taxon>
    </lineage>
</organism>
<gene>
    <name evidence="15" type="ORF">BRCON_0426</name>
</gene>
<evidence type="ECO:0000256" key="11">
    <source>
        <dbReference type="ARBA" id="ARBA00023136"/>
    </source>
</evidence>
<dbReference type="GO" id="GO:0004222">
    <property type="term" value="F:metalloendopeptidase activity"/>
    <property type="evidence" value="ECO:0007669"/>
    <property type="project" value="InterPro"/>
</dbReference>
<accession>A0A2Z4Y3V3</accession>
<dbReference type="PANTHER" id="PTHR43221:SF1">
    <property type="entry name" value="PROTEASE HTPX"/>
    <property type="match status" value="1"/>
</dbReference>
<keyword evidence="5 12" id="KW-0812">Transmembrane</keyword>
<keyword evidence="6" id="KW-0479">Metal-binding</keyword>
<name>A0A2Z4Y3V3_SUMC1</name>
<dbReference type="KEGG" id="schv:BRCON_0426"/>
<dbReference type="AlphaFoldDB" id="A0A2Z4Y3V3"/>
<evidence type="ECO:0000256" key="5">
    <source>
        <dbReference type="ARBA" id="ARBA00022692"/>
    </source>
</evidence>
<feature type="domain" description="Transcription factor zinc-finger" evidence="14">
    <location>
        <begin position="331"/>
        <end position="368"/>
    </location>
</feature>
<evidence type="ECO:0000313" key="16">
    <source>
        <dbReference type="Proteomes" id="UP000262583"/>
    </source>
</evidence>
<dbReference type="Pfam" id="PF01435">
    <property type="entry name" value="Peptidase_M48"/>
    <property type="match status" value="1"/>
</dbReference>
<feature type="transmembrane region" description="Helical" evidence="12">
    <location>
        <begin position="20"/>
        <end position="38"/>
    </location>
</feature>